<protein>
    <submittedName>
        <fullName evidence="3">Cysteine hydrolase</fullName>
    </submittedName>
</protein>
<gene>
    <name evidence="3" type="ORF">P2G67_01270</name>
</gene>
<evidence type="ECO:0000313" key="4">
    <source>
        <dbReference type="Proteomes" id="UP001215503"/>
    </source>
</evidence>
<dbReference type="EMBL" id="JARHUD010000001">
    <property type="protein sequence ID" value="MDF2094602.1"/>
    <property type="molecule type" value="Genomic_DNA"/>
</dbReference>
<dbReference type="Proteomes" id="UP001215503">
    <property type="component" value="Unassembled WGS sequence"/>
</dbReference>
<name>A0ABT5YI82_9PROT</name>
<dbReference type="PANTHER" id="PTHR43540:SF1">
    <property type="entry name" value="ISOCHORISMATASE HYDROLASE"/>
    <property type="match status" value="1"/>
</dbReference>
<feature type="domain" description="Isochorismatase-like" evidence="2">
    <location>
        <begin position="25"/>
        <end position="210"/>
    </location>
</feature>
<dbReference type="PANTHER" id="PTHR43540">
    <property type="entry name" value="PEROXYUREIDOACRYLATE/UREIDOACRYLATE AMIDOHYDROLASE-RELATED"/>
    <property type="match status" value="1"/>
</dbReference>
<reference evidence="3 4" key="1">
    <citation type="submission" date="2023-03" db="EMBL/GenBank/DDBJ databases">
        <title>Fodinicurvata sp. CAU 1616 isolated from sea sendiment.</title>
        <authorList>
            <person name="Kim W."/>
        </authorList>
    </citation>
    <scope>NUCLEOTIDE SEQUENCE [LARGE SCALE GENOMIC DNA]</scope>
    <source>
        <strain evidence="3 4">CAU 1616</strain>
    </source>
</reference>
<evidence type="ECO:0000313" key="3">
    <source>
        <dbReference type="EMBL" id="MDF2094602.1"/>
    </source>
</evidence>
<dbReference type="InterPro" id="IPR000868">
    <property type="entry name" value="Isochorismatase-like_dom"/>
</dbReference>
<dbReference type="Gene3D" id="3.40.50.850">
    <property type="entry name" value="Isochorismatase-like"/>
    <property type="match status" value="1"/>
</dbReference>
<dbReference type="InterPro" id="IPR036380">
    <property type="entry name" value="Isochorismatase-like_sf"/>
</dbReference>
<sequence>MSTALPAIDAPGGIYRERAIVPQRTALLSVDMQNAEYSSELLQRARTAGDPAEKMLPFLERLESVVLPAQQRLQAAARAAGIEVIYTVIESLTQDGRDRSLDHKISRLHHAKGSWEAQVIPAVAPQGDEILIPKTASGIFNATNIEYVLRNLGIDYLIVYGVMTDQCVESTVRDAADRGYLVTQIEDACAAETPEGHARSIEAMKGHYCRTRSADEMIAEIQSLTAK</sequence>
<organism evidence="3 4">
    <name type="scientific">Aquibaculum arenosum</name>
    <dbReference type="NCBI Taxonomy" id="3032591"/>
    <lineage>
        <taxon>Bacteria</taxon>
        <taxon>Pseudomonadati</taxon>
        <taxon>Pseudomonadota</taxon>
        <taxon>Alphaproteobacteria</taxon>
        <taxon>Rhodospirillales</taxon>
        <taxon>Rhodovibrionaceae</taxon>
        <taxon>Aquibaculum</taxon>
    </lineage>
</organism>
<dbReference type="GO" id="GO:0016787">
    <property type="term" value="F:hydrolase activity"/>
    <property type="evidence" value="ECO:0007669"/>
    <property type="project" value="UniProtKB-KW"/>
</dbReference>
<dbReference type="CDD" id="cd00431">
    <property type="entry name" value="cysteine_hydrolases"/>
    <property type="match status" value="1"/>
</dbReference>
<comment type="caution">
    <text evidence="3">The sequence shown here is derived from an EMBL/GenBank/DDBJ whole genome shotgun (WGS) entry which is preliminary data.</text>
</comment>
<dbReference type="SUPFAM" id="SSF52499">
    <property type="entry name" value="Isochorismatase-like hydrolases"/>
    <property type="match status" value="1"/>
</dbReference>
<keyword evidence="1 3" id="KW-0378">Hydrolase</keyword>
<dbReference type="Pfam" id="PF00857">
    <property type="entry name" value="Isochorismatase"/>
    <property type="match status" value="1"/>
</dbReference>
<dbReference type="InterPro" id="IPR050272">
    <property type="entry name" value="Isochorismatase-like_hydrls"/>
</dbReference>
<evidence type="ECO:0000256" key="1">
    <source>
        <dbReference type="ARBA" id="ARBA00022801"/>
    </source>
</evidence>
<dbReference type="RefSeq" id="WP_275819225.1">
    <property type="nucleotide sequence ID" value="NZ_JARHUD010000001.1"/>
</dbReference>
<accession>A0ABT5YI82</accession>
<evidence type="ECO:0000259" key="2">
    <source>
        <dbReference type="Pfam" id="PF00857"/>
    </source>
</evidence>
<proteinExistence type="predicted"/>
<keyword evidence="4" id="KW-1185">Reference proteome</keyword>